<dbReference type="WBParaSite" id="Gr19_v10_g15017.t1">
    <property type="protein sequence ID" value="Gr19_v10_g15017.t1"/>
    <property type="gene ID" value="Gr19_v10_g15017"/>
</dbReference>
<keyword evidence="1" id="KW-1185">Reference proteome</keyword>
<organism evidence="1 2">
    <name type="scientific">Globodera rostochiensis</name>
    <name type="common">Golden nematode worm</name>
    <name type="synonym">Heterodera rostochiensis</name>
    <dbReference type="NCBI Taxonomy" id="31243"/>
    <lineage>
        <taxon>Eukaryota</taxon>
        <taxon>Metazoa</taxon>
        <taxon>Ecdysozoa</taxon>
        <taxon>Nematoda</taxon>
        <taxon>Chromadorea</taxon>
        <taxon>Rhabditida</taxon>
        <taxon>Tylenchina</taxon>
        <taxon>Tylenchomorpha</taxon>
        <taxon>Tylenchoidea</taxon>
        <taxon>Heteroderidae</taxon>
        <taxon>Heteroderinae</taxon>
        <taxon>Globodera</taxon>
    </lineage>
</organism>
<evidence type="ECO:0000313" key="1">
    <source>
        <dbReference type="Proteomes" id="UP000887572"/>
    </source>
</evidence>
<evidence type="ECO:0000313" key="2">
    <source>
        <dbReference type="WBParaSite" id="Gr19_v10_g15017.t1"/>
    </source>
</evidence>
<proteinExistence type="predicted"/>
<accession>A0A914H9G9</accession>
<protein>
    <submittedName>
        <fullName evidence="2">Uncharacterized protein</fullName>
    </submittedName>
</protein>
<dbReference type="AlphaFoldDB" id="A0A914H9G9"/>
<dbReference type="Proteomes" id="UP000887572">
    <property type="component" value="Unplaced"/>
</dbReference>
<name>A0A914H9G9_GLORO</name>
<reference evidence="2" key="1">
    <citation type="submission" date="2022-11" db="UniProtKB">
        <authorList>
            <consortium name="WormBaseParasite"/>
        </authorList>
    </citation>
    <scope>IDENTIFICATION</scope>
</reference>
<sequence>MEETPLKTFDEIFEEGWWDKGEAEDLKMPVPTNFDKMSITKSTGRTPKLHKLNPIQLISLDKLNPIQLISLDKLNPIQLIRIFLSQKKFTQKKAELMRDGFKNSYGHEIDETVAKELGLTFKTIYVWKSELGHAKLNKPHSEQKDMMFVEENAAANVQEIENSNSESI</sequence>